<dbReference type="AlphaFoldDB" id="A0A068Y680"/>
<evidence type="ECO:0000313" key="2">
    <source>
        <dbReference type="EMBL" id="CDS40308.1"/>
    </source>
</evidence>
<keyword evidence="3" id="KW-1185">Reference proteome</keyword>
<proteinExistence type="predicted"/>
<gene>
    <name evidence="2" type="ORF">EmuJ_000788400</name>
</gene>
<feature type="region of interest" description="Disordered" evidence="1">
    <location>
        <begin position="82"/>
        <end position="120"/>
    </location>
</feature>
<feature type="compositionally biased region" description="Low complexity" evidence="1">
    <location>
        <begin position="88"/>
        <end position="104"/>
    </location>
</feature>
<reference evidence="2" key="2">
    <citation type="submission" date="2015-11" db="EMBL/GenBank/DDBJ databases">
        <authorList>
            <person name="Zhang Y."/>
            <person name="Guo Z."/>
        </authorList>
    </citation>
    <scope>NUCLEOTIDE SEQUENCE</scope>
</reference>
<evidence type="ECO:0000313" key="3">
    <source>
        <dbReference type="Proteomes" id="UP000017246"/>
    </source>
</evidence>
<dbReference type="EMBL" id="LN902841">
    <property type="protein sequence ID" value="CDS40308.1"/>
    <property type="molecule type" value="Genomic_DNA"/>
</dbReference>
<reference evidence="2" key="1">
    <citation type="journal article" date="2013" name="Nature">
        <title>The genomes of four tapeworm species reveal adaptations to parasitism.</title>
        <authorList>
            <person name="Tsai I.J."/>
            <person name="Zarowiecki M."/>
            <person name="Holroyd N."/>
            <person name="Garciarrubio A."/>
            <person name="Sanchez-Flores A."/>
            <person name="Brooks K.L."/>
            <person name="Tracey A."/>
            <person name="Bobes R.J."/>
            <person name="Fragoso G."/>
            <person name="Sciutto E."/>
            <person name="Aslett M."/>
            <person name="Beasley H."/>
            <person name="Bennett H.M."/>
            <person name="Cai J."/>
            <person name="Camicia F."/>
            <person name="Clark R."/>
            <person name="Cucher M."/>
            <person name="De Silva N."/>
            <person name="Day T.A."/>
            <person name="Deplazes P."/>
            <person name="Estrada K."/>
            <person name="Fernandez C."/>
            <person name="Holland P.W."/>
            <person name="Hou J."/>
            <person name="Hu S."/>
            <person name="Huckvale T."/>
            <person name="Hung S.S."/>
            <person name="Kamenetzky L."/>
            <person name="Keane J.A."/>
            <person name="Kiss F."/>
            <person name="Koziol U."/>
            <person name="Lambert O."/>
            <person name="Liu K."/>
            <person name="Luo X."/>
            <person name="Luo Y."/>
            <person name="Macchiaroli N."/>
            <person name="Nichol S."/>
            <person name="Paps J."/>
            <person name="Parkinson J."/>
            <person name="Pouchkina-Stantcheva N."/>
            <person name="Riddiford N."/>
            <person name="Rosenzvit M."/>
            <person name="Salinas G."/>
            <person name="Wasmuth J.D."/>
            <person name="Zamanian M."/>
            <person name="Zheng Y."/>
            <person name="Cai X."/>
            <person name="Soberon X."/>
            <person name="Olson P.D."/>
            <person name="Laclette J.P."/>
            <person name="Brehm K."/>
            <person name="Berriman M."/>
            <person name="Garciarrubio A."/>
            <person name="Bobes R.J."/>
            <person name="Fragoso G."/>
            <person name="Sanchez-Flores A."/>
            <person name="Estrada K."/>
            <person name="Cevallos M.A."/>
            <person name="Morett E."/>
            <person name="Gonzalez V."/>
            <person name="Portillo T."/>
            <person name="Ochoa-Leyva A."/>
            <person name="Jose M.V."/>
            <person name="Sciutto E."/>
            <person name="Landa A."/>
            <person name="Jimenez L."/>
            <person name="Valdes V."/>
            <person name="Carrero J.C."/>
            <person name="Larralde C."/>
            <person name="Morales-Montor J."/>
            <person name="Limon-Lason J."/>
            <person name="Soberon X."/>
            <person name="Laclette J.P."/>
        </authorList>
    </citation>
    <scope>NUCLEOTIDE SEQUENCE [LARGE SCALE GENOMIC DNA]</scope>
</reference>
<evidence type="ECO:0000256" key="1">
    <source>
        <dbReference type="SAM" id="MobiDB-lite"/>
    </source>
</evidence>
<protein>
    <submittedName>
        <fullName evidence="2">Expressed protein</fullName>
    </submittedName>
</protein>
<accession>A0A068Y680</accession>
<organism evidence="2 3">
    <name type="scientific">Echinococcus multilocularis</name>
    <name type="common">Fox tapeworm</name>
    <dbReference type="NCBI Taxonomy" id="6211"/>
    <lineage>
        <taxon>Eukaryota</taxon>
        <taxon>Metazoa</taxon>
        <taxon>Spiralia</taxon>
        <taxon>Lophotrochozoa</taxon>
        <taxon>Platyhelminthes</taxon>
        <taxon>Cestoda</taxon>
        <taxon>Eucestoda</taxon>
        <taxon>Cyclophyllidea</taxon>
        <taxon>Taeniidae</taxon>
        <taxon>Echinococcus</taxon>
    </lineage>
</organism>
<name>A0A068Y680_ECHMU</name>
<sequence>MSCRDIRKFLKKVEEDNQPVPTEPPSKPITFACAKLCLKEMLDTYEYLGPNRYTDESKKEIETPIQVIPPCKYGQYGDLHAPCLTPNQTSQRTRPTQSCQQQQDSARKQQRQSTQQKPRK</sequence>
<dbReference type="OrthoDB" id="6265041at2759"/>
<dbReference type="Proteomes" id="UP000017246">
    <property type="component" value="Unassembled WGS sequence"/>
</dbReference>